<keyword evidence="2" id="KW-0378">Hydrolase</keyword>
<gene>
    <name evidence="2" type="ORF">DZ860_01090</name>
</gene>
<protein>
    <submittedName>
        <fullName evidence="2">Serine protease</fullName>
    </submittedName>
</protein>
<keyword evidence="2" id="KW-0645">Protease</keyword>
<dbReference type="AlphaFoldDB" id="A0A3A6QXQ1"/>
<dbReference type="GO" id="GO:0006508">
    <property type="term" value="P:proteolysis"/>
    <property type="evidence" value="ECO:0007669"/>
    <property type="project" value="UniProtKB-KW"/>
</dbReference>
<evidence type="ECO:0000313" key="3">
    <source>
        <dbReference type="Proteomes" id="UP000273252"/>
    </source>
</evidence>
<reference evidence="2 3" key="1">
    <citation type="submission" date="2018-08" db="EMBL/GenBank/DDBJ databases">
        <title>Vibrio isolated from the Eastern China Marginal Seas.</title>
        <authorList>
            <person name="Li Y."/>
        </authorList>
    </citation>
    <scope>NUCLEOTIDE SEQUENCE [LARGE SCALE GENOMIC DNA]</scope>
    <source>
        <strain evidence="2 3">BEI233</strain>
    </source>
</reference>
<dbReference type="SUPFAM" id="SSF50494">
    <property type="entry name" value="Trypsin-like serine proteases"/>
    <property type="match status" value="1"/>
</dbReference>
<dbReference type="Gene3D" id="2.40.10.10">
    <property type="entry name" value="Trypsin-like serine proteases"/>
    <property type="match status" value="1"/>
</dbReference>
<comment type="caution">
    <text evidence="2">The sequence shown here is derived from an EMBL/GenBank/DDBJ whole genome shotgun (WGS) entry which is preliminary data.</text>
</comment>
<dbReference type="OrthoDB" id="6535212at2"/>
<feature type="signal peptide" evidence="1">
    <location>
        <begin position="1"/>
        <end position="19"/>
    </location>
</feature>
<dbReference type="InterPro" id="IPR009003">
    <property type="entry name" value="Peptidase_S1_PA"/>
</dbReference>
<sequence length="214" mass="23442">MRVVLMIILVFCIASCSNGVPTIASRLDKEIEKNNEKIFIGIPFLLGMEASTVRLDENWVITSKHNEPILSLLGTQVHYHPLCDIALINQNGDGRSEVGMVYNGESISHVGYPIGFPLSENAGVYIGEVIVDNWKECTMSASTGVVAVGMSGGGVYNQKGQLVGINHGFLSVNVEWADRSAQNPSVFLALFAVREWLEQTTGRRYFDDANVGEY</sequence>
<feature type="chain" id="PRO_5017224244" evidence="1">
    <location>
        <begin position="20"/>
        <end position="214"/>
    </location>
</feature>
<name>A0A3A6QXQ1_9VIBR</name>
<dbReference type="EMBL" id="QVMU01000001">
    <property type="protein sequence ID" value="RJX75306.1"/>
    <property type="molecule type" value="Genomic_DNA"/>
</dbReference>
<evidence type="ECO:0000256" key="1">
    <source>
        <dbReference type="SAM" id="SignalP"/>
    </source>
</evidence>
<dbReference type="RefSeq" id="WP_120029062.1">
    <property type="nucleotide sequence ID" value="NZ_QVMU01000001.1"/>
</dbReference>
<dbReference type="Proteomes" id="UP000273252">
    <property type="component" value="Unassembled WGS sequence"/>
</dbReference>
<dbReference type="InterPro" id="IPR043504">
    <property type="entry name" value="Peptidase_S1_PA_chymotrypsin"/>
</dbReference>
<organism evidence="2 3">
    <name type="scientific">Vibrio sinensis</name>
    <dbReference type="NCBI Taxonomy" id="2302434"/>
    <lineage>
        <taxon>Bacteria</taxon>
        <taxon>Pseudomonadati</taxon>
        <taxon>Pseudomonadota</taxon>
        <taxon>Gammaproteobacteria</taxon>
        <taxon>Vibrionales</taxon>
        <taxon>Vibrionaceae</taxon>
        <taxon>Vibrio</taxon>
    </lineage>
</organism>
<keyword evidence="3" id="KW-1185">Reference proteome</keyword>
<keyword evidence="1" id="KW-0732">Signal</keyword>
<proteinExistence type="predicted"/>
<evidence type="ECO:0000313" key="2">
    <source>
        <dbReference type="EMBL" id="RJX75306.1"/>
    </source>
</evidence>
<accession>A0A3A6QXQ1</accession>
<dbReference type="GO" id="GO:0008233">
    <property type="term" value="F:peptidase activity"/>
    <property type="evidence" value="ECO:0007669"/>
    <property type="project" value="UniProtKB-KW"/>
</dbReference>